<evidence type="ECO:0000313" key="4">
    <source>
        <dbReference type="EMBL" id="PSL40462.1"/>
    </source>
</evidence>
<accession>A0A2P8H2L9</accession>
<protein>
    <submittedName>
        <fullName evidence="4">Acetyltransferase (GNAT) family protein</fullName>
    </submittedName>
</protein>
<reference evidence="4 5" key="1">
    <citation type="submission" date="2018-03" db="EMBL/GenBank/DDBJ databases">
        <title>Genomic Encyclopedia of Type Strains, Phase III (KMG-III): the genomes of soil and plant-associated and newly described type strains.</title>
        <authorList>
            <person name="Whitman W."/>
        </authorList>
    </citation>
    <scope>NUCLEOTIDE SEQUENCE [LARGE SCALE GENOMIC DNA]</scope>
    <source>
        <strain evidence="4 5">CGMCC 1.12259</strain>
    </source>
</reference>
<dbReference type="SUPFAM" id="SSF55729">
    <property type="entry name" value="Acyl-CoA N-acyltransferases (Nat)"/>
    <property type="match status" value="1"/>
</dbReference>
<dbReference type="Gene3D" id="3.40.630.30">
    <property type="match status" value="1"/>
</dbReference>
<dbReference type="InterPro" id="IPR016181">
    <property type="entry name" value="Acyl_CoA_acyltransferase"/>
</dbReference>
<evidence type="ECO:0000259" key="3">
    <source>
        <dbReference type="PROSITE" id="PS51186"/>
    </source>
</evidence>
<gene>
    <name evidence="4" type="ORF">B0H99_105240</name>
</gene>
<evidence type="ECO:0000256" key="1">
    <source>
        <dbReference type="ARBA" id="ARBA00022679"/>
    </source>
</evidence>
<dbReference type="InterPro" id="IPR050832">
    <property type="entry name" value="Bact_Acetyltransf"/>
</dbReference>
<evidence type="ECO:0000256" key="2">
    <source>
        <dbReference type="ARBA" id="ARBA00023315"/>
    </source>
</evidence>
<dbReference type="CDD" id="cd04301">
    <property type="entry name" value="NAT_SF"/>
    <property type="match status" value="1"/>
</dbReference>
<dbReference type="EMBL" id="PYAT01000005">
    <property type="protein sequence ID" value="PSL40462.1"/>
    <property type="molecule type" value="Genomic_DNA"/>
</dbReference>
<keyword evidence="5" id="KW-1185">Reference proteome</keyword>
<dbReference type="PANTHER" id="PTHR43877:SF2">
    <property type="entry name" value="AMINOALKYLPHOSPHONATE N-ACETYLTRANSFERASE-RELATED"/>
    <property type="match status" value="1"/>
</dbReference>
<feature type="domain" description="N-acetyltransferase" evidence="3">
    <location>
        <begin position="1"/>
        <end position="136"/>
    </location>
</feature>
<dbReference type="GO" id="GO:0016747">
    <property type="term" value="F:acyltransferase activity, transferring groups other than amino-acyl groups"/>
    <property type="evidence" value="ECO:0007669"/>
    <property type="project" value="InterPro"/>
</dbReference>
<dbReference type="RefSeq" id="WP_106533235.1">
    <property type="nucleotide sequence ID" value="NZ_PYAT01000005.1"/>
</dbReference>
<name>A0A2P8H2L9_9BACL</name>
<proteinExistence type="predicted"/>
<dbReference type="InterPro" id="IPR000182">
    <property type="entry name" value="GNAT_dom"/>
</dbReference>
<keyword evidence="1 4" id="KW-0808">Transferase</keyword>
<dbReference type="PROSITE" id="PS51186">
    <property type="entry name" value="GNAT"/>
    <property type="match status" value="1"/>
</dbReference>
<dbReference type="PANTHER" id="PTHR43877">
    <property type="entry name" value="AMINOALKYLPHOSPHONATE N-ACETYLTRANSFERASE-RELATED-RELATED"/>
    <property type="match status" value="1"/>
</dbReference>
<keyword evidence="2" id="KW-0012">Acyltransferase</keyword>
<sequence length="153" mass="17478">MDIRRLPNTEPLPMDLLLEADPLEELVRAYAAFGYCYIAEDKGERLGTYVLVPLNKTTIEIKNIALATSARGKGYGKELLKHALAEAQRLCYETVEIGTGNSSINQLAFYQKLGFRMVSIDRDFFVRHYPEPIFENGIQCRDMIRLEYKISPL</sequence>
<comment type="caution">
    <text evidence="4">The sequence shown here is derived from an EMBL/GenBank/DDBJ whole genome shotgun (WGS) entry which is preliminary data.</text>
</comment>
<dbReference type="AlphaFoldDB" id="A0A2P8H2L9"/>
<dbReference type="Proteomes" id="UP000242682">
    <property type="component" value="Unassembled WGS sequence"/>
</dbReference>
<organism evidence="4 5">
    <name type="scientific">Planomicrobium soli</name>
    <dbReference type="NCBI Taxonomy" id="1176648"/>
    <lineage>
        <taxon>Bacteria</taxon>
        <taxon>Bacillati</taxon>
        <taxon>Bacillota</taxon>
        <taxon>Bacilli</taxon>
        <taxon>Bacillales</taxon>
        <taxon>Caryophanaceae</taxon>
        <taxon>Planomicrobium</taxon>
    </lineage>
</organism>
<dbReference type="Pfam" id="PF00583">
    <property type="entry name" value="Acetyltransf_1"/>
    <property type="match status" value="1"/>
</dbReference>
<evidence type="ECO:0000313" key="5">
    <source>
        <dbReference type="Proteomes" id="UP000242682"/>
    </source>
</evidence>
<dbReference type="OrthoDB" id="162775at2"/>